<dbReference type="PANTHER" id="PTHR47506:SF1">
    <property type="entry name" value="HTH-TYPE TRANSCRIPTIONAL REGULATOR YJDC"/>
    <property type="match status" value="1"/>
</dbReference>
<dbReference type="Gene3D" id="1.10.357.10">
    <property type="entry name" value="Tetracycline Repressor, domain 2"/>
    <property type="match status" value="1"/>
</dbReference>
<keyword evidence="2 4" id="KW-0238">DNA-binding</keyword>
<gene>
    <name evidence="6" type="ORF">ACFQS9_01120</name>
</gene>
<keyword evidence="1" id="KW-0805">Transcription regulation</keyword>
<dbReference type="Pfam" id="PF00440">
    <property type="entry name" value="TetR_N"/>
    <property type="match status" value="1"/>
</dbReference>
<name>A0ABW2RSD3_9NOCA</name>
<dbReference type="InterPro" id="IPR009057">
    <property type="entry name" value="Homeodomain-like_sf"/>
</dbReference>
<dbReference type="Gene3D" id="1.10.10.60">
    <property type="entry name" value="Homeodomain-like"/>
    <property type="match status" value="1"/>
</dbReference>
<evidence type="ECO:0000256" key="2">
    <source>
        <dbReference type="ARBA" id="ARBA00023125"/>
    </source>
</evidence>
<keyword evidence="3" id="KW-0804">Transcription</keyword>
<keyword evidence="7" id="KW-1185">Reference proteome</keyword>
<dbReference type="InterPro" id="IPR036271">
    <property type="entry name" value="Tet_transcr_reg_TetR-rel_C_sf"/>
</dbReference>
<dbReference type="EMBL" id="JBHTCS010000001">
    <property type="protein sequence ID" value="MFC7446483.1"/>
    <property type="molecule type" value="Genomic_DNA"/>
</dbReference>
<dbReference type="RefSeq" id="WP_378400687.1">
    <property type="nucleotide sequence ID" value="NZ_JBHTCS010000001.1"/>
</dbReference>
<comment type="caution">
    <text evidence="6">The sequence shown here is derived from an EMBL/GenBank/DDBJ whole genome shotgun (WGS) entry which is preliminary data.</text>
</comment>
<evidence type="ECO:0000259" key="5">
    <source>
        <dbReference type="PROSITE" id="PS50977"/>
    </source>
</evidence>
<reference evidence="7" key="1">
    <citation type="journal article" date="2019" name="Int. J. Syst. Evol. Microbiol.">
        <title>The Global Catalogue of Microorganisms (GCM) 10K type strain sequencing project: providing services to taxonomists for standard genome sequencing and annotation.</title>
        <authorList>
            <consortium name="The Broad Institute Genomics Platform"/>
            <consortium name="The Broad Institute Genome Sequencing Center for Infectious Disease"/>
            <person name="Wu L."/>
            <person name="Ma J."/>
        </authorList>
    </citation>
    <scope>NUCLEOTIDE SEQUENCE [LARGE SCALE GENOMIC DNA]</scope>
    <source>
        <strain evidence="7">ICMP 19430</strain>
    </source>
</reference>
<accession>A0ABW2RSD3</accession>
<feature type="DNA-binding region" description="H-T-H motif" evidence="4">
    <location>
        <begin position="29"/>
        <end position="48"/>
    </location>
</feature>
<proteinExistence type="predicted"/>
<dbReference type="Proteomes" id="UP001596484">
    <property type="component" value="Unassembled WGS sequence"/>
</dbReference>
<evidence type="ECO:0000256" key="3">
    <source>
        <dbReference type="ARBA" id="ARBA00023163"/>
    </source>
</evidence>
<dbReference type="PANTHER" id="PTHR47506">
    <property type="entry name" value="TRANSCRIPTIONAL REGULATORY PROTEIN"/>
    <property type="match status" value="1"/>
</dbReference>
<dbReference type="Pfam" id="PF16925">
    <property type="entry name" value="TetR_C_13"/>
    <property type="match status" value="1"/>
</dbReference>
<sequence length="196" mass="20494">MAGRKQFDVETALDQAMKVFWERGYSETSLDLLSEATGLGRGSIYGTFGDKDELFQRALDRYATIFGAQYESALAAHPTDPAAAIAAFFDVVLARIADPTLPGGCLVALSAANASSLSLGARSKVAQLLERQRQRVQASLIGGSRDATGYEDLARFVVATNQALAVMNRAGATDGELRGIAATAVTAVAASLGTST</sequence>
<dbReference type="SUPFAM" id="SSF46689">
    <property type="entry name" value="Homeodomain-like"/>
    <property type="match status" value="1"/>
</dbReference>
<dbReference type="PRINTS" id="PR00455">
    <property type="entry name" value="HTHTETR"/>
</dbReference>
<protein>
    <submittedName>
        <fullName evidence="6">TetR/AcrR family transcriptional regulator</fullName>
    </submittedName>
</protein>
<dbReference type="SUPFAM" id="SSF48498">
    <property type="entry name" value="Tetracyclin repressor-like, C-terminal domain"/>
    <property type="match status" value="1"/>
</dbReference>
<dbReference type="InterPro" id="IPR001647">
    <property type="entry name" value="HTH_TetR"/>
</dbReference>
<feature type="domain" description="HTH tetR-type" evidence="5">
    <location>
        <begin position="6"/>
        <end position="66"/>
    </location>
</feature>
<dbReference type="PROSITE" id="PS50977">
    <property type="entry name" value="HTH_TETR_2"/>
    <property type="match status" value="1"/>
</dbReference>
<evidence type="ECO:0000313" key="7">
    <source>
        <dbReference type="Proteomes" id="UP001596484"/>
    </source>
</evidence>
<organism evidence="6 7">
    <name type="scientific">Rhodococcus daqingensis</name>
    <dbReference type="NCBI Taxonomy" id="2479363"/>
    <lineage>
        <taxon>Bacteria</taxon>
        <taxon>Bacillati</taxon>
        <taxon>Actinomycetota</taxon>
        <taxon>Actinomycetes</taxon>
        <taxon>Mycobacteriales</taxon>
        <taxon>Nocardiaceae</taxon>
        <taxon>Rhodococcus</taxon>
    </lineage>
</organism>
<evidence type="ECO:0000313" key="6">
    <source>
        <dbReference type="EMBL" id="MFC7446483.1"/>
    </source>
</evidence>
<evidence type="ECO:0000256" key="1">
    <source>
        <dbReference type="ARBA" id="ARBA00023015"/>
    </source>
</evidence>
<dbReference type="InterPro" id="IPR011075">
    <property type="entry name" value="TetR_C"/>
</dbReference>
<evidence type="ECO:0000256" key="4">
    <source>
        <dbReference type="PROSITE-ProRule" id="PRU00335"/>
    </source>
</evidence>